<evidence type="ECO:0000259" key="5">
    <source>
        <dbReference type="PROSITE" id="PS51898"/>
    </source>
</evidence>
<accession>A0A845BN08</accession>
<feature type="domain" description="Tyr recombinase" evidence="5">
    <location>
        <begin position="160"/>
        <end position="322"/>
    </location>
</feature>
<dbReference type="PROSITE" id="PS51900">
    <property type="entry name" value="CB"/>
    <property type="match status" value="1"/>
</dbReference>
<protein>
    <submittedName>
        <fullName evidence="7">Tyrosine-type recombinase/integrase</fullName>
    </submittedName>
</protein>
<dbReference type="PROSITE" id="PS51898">
    <property type="entry name" value="TYR_RECOMBINASE"/>
    <property type="match status" value="1"/>
</dbReference>
<dbReference type="GO" id="GO:0003677">
    <property type="term" value="F:DNA binding"/>
    <property type="evidence" value="ECO:0007669"/>
    <property type="project" value="UniProtKB-UniRule"/>
</dbReference>
<reference evidence="7 8" key="1">
    <citation type="submission" date="2019-12" db="EMBL/GenBank/DDBJ databases">
        <title>Neisseriaceae gen. nov. sp. Genome sequencing and assembly.</title>
        <authorList>
            <person name="Liu Z."/>
            <person name="Li A."/>
        </authorList>
    </citation>
    <scope>NUCLEOTIDE SEQUENCE [LARGE SCALE GENOMIC DNA]</scope>
    <source>
        <strain evidence="7 8">B2N2-7</strain>
    </source>
</reference>
<evidence type="ECO:0000256" key="4">
    <source>
        <dbReference type="PROSITE-ProRule" id="PRU01248"/>
    </source>
</evidence>
<evidence type="ECO:0000256" key="3">
    <source>
        <dbReference type="ARBA" id="ARBA00023172"/>
    </source>
</evidence>
<sequence>MASIRKRGNSWQVRIRRKGYPLLSKNFPRKDQATRWAQQVESEFDRSPYAPTARPELSVGAALVRYGEEVSSQKKGARQELSRIKRLQLESFAALDITELRGRDLALFRDRLLADGLSGNTVRLYLAVLSHLYTVARKEWGYERLSNPCDDIRKPAVGKSRDRRFEGDELQRILDETDSEILQAILQLAIETGMRRGELCALHWLDYKPAIPALKIQMSKNGSSRVVPLSPRAVELLEALPRSGELIFDVEPDSITRAFRRACDRLGIEDLRFHDTRHEATSQLFEDGLEVMEVASITGHKTLSMLMRYTHLRAGTLAGKLARARPR</sequence>
<dbReference type="PANTHER" id="PTHR30349:SF94">
    <property type="entry name" value="INTEGRASE_RECOMBINASE HI_1414-RELATED"/>
    <property type="match status" value="1"/>
</dbReference>
<keyword evidence="3" id="KW-0233">DNA recombination</keyword>
<dbReference type="GO" id="GO:0006310">
    <property type="term" value="P:DNA recombination"/>
    <property type="evidence" value="ECO:0007669"/>
    <property type="project" value="UniProtKB-KW"/>
</dbReference>
<dbReference type="SUPFAM" id="SSF56349">
    <property type="entry name" value="DNA breaking-rejoining enzymes"/>
    <property type="match status" value="1"/>
</dbReference>
<dbReference type="Gene3D" id="1.10.150.130">
    <property type="match status" value="1"/>
</dbReference>
<keyword evidence="2 4" id="KW-0238">DNA-binding</keyword>
<dbReference type="Proteomes" id="UP000467214">
    <property type="component" value="Unassembled WGS sequence"/>
</dbReference>
<dbReference type="InterPro" id="IPR013762">
    <property type="entry name" value="Integrase-like_cat_sf"/>
</dbReference>
<dbReference type="EMBL" id="WSSB01000001">
    <property type="protein sequence ID" value="MXR35841.1"/>
    <property type="molecule type" value="Genomic_DNA"/>
</dbReference>
<proteinExistence type="predicted"/>
<dbReference type="InterPro" id="IPR050090">
    <property type="entry name" value="Tyrosine_recombinase_XerCD"/>
</dbReference>
<gene>
    <name evidence="7" type="ORF">GQF02_02485</name>
</gene>
<feature type="domain" description="Core-binding (CB)" evidence="6">
    <location>
        <begin position="57"/>
        <end position="137"/>
    </location>
</feature>
<dbReference type="InterPro" id="IPR002104">
    <property type="entry name" value="Integrase_catalytic"/>
</dbReference>
<name>A0A845BN08_9NEIS</name>
<dbReference type="PANTHER" id="PTHR30349">
    <property type="entry name" value="PHAGE INTEGRASE-RELATED"/>
    <property type="match status" value="1"/>
</dbReference>
<dbReference type="Pfam" id="PF00589">
    <property type="entry name" value="Phage_integrase"/>
    <property type="match status" value="1"/>
</dbReference>
<dbReference type="RefSeq" id="WP_160794561.1">
    <property type="nucleotide sequence ID" value="NZ_WSSB01000001.1"/>
</dbReference>
<dbReference type="GO" id="GO:0015074">
    <property type="term" value="P:DNA integration"/>
    <property type="evidence" value="ECO:0007669"/>
    <property type="project" value="UniProtKB-KW"/>
</dbReference>
<evidence type="ECO:0000259" key="6">
    <source>
        <dbReference type="PROSITE" id="PS51900"/>
    </source>
</evidence>
<dbReference type="InterPro" id="IPR010998">
    <property type="entry name" value="Integrase_recombinase_N"/>
</dbReference>
<dbReference type="CDD" id="cd00796">
    <property type="entry name" value="INT_Rci_Hp1_C"/>
    <property type="match status" value="1"/>
</dbReference>
<organism evidence="7 8">
    <name type="scientific">Craterilacuibacter sinensis</name>
    <dbReference type="NCBI Taxonomy" id="2686017"/>
    <lineage>
        <taxon>Bacteria</taxon>
        <taxon>Pseudomonadati</taxon>
        <taxon>Pseudomonadota</taxon>
        <taxon>Betaproteobacteria</taxon>
        <taxon>Neisseriales</taxon>
        <taxon>Neisseriaceae</taxon>
        <taxon>Craterilacuibacter</taxon>
    </lineage>
</organism>
<evidence type="ECO:0000313" key="7">
    <source>
        <dbReference type="EMBL" id="MXR35841.1"/>
    </source>
</evidence>
<keyword evidence="1" id="KW-0229">DNA integration</keyword>
<dbReference type="InterPro" id="IPR011010">
    <property type="entry name" value="DNA_brk_join_enz"/>
</dbReference>
<dbReference type="Gene3D" id="1.10.443.10">
    <property type="entry name" value="Intergrase catalytic core"/>
    <property type="match status" value="1"/>
</dbReference>
<keyword evidence="8" id="KW-1185">Reference proteome</keyword>
<evidence type="ECO:0000313" key="8">
    <source>
        <dbReference type="Proteomes" id="UP000467214"/>
    </source>
</evidence>
<evidence type="ECO:0000256" key="1">
    <source>
        <dbReference type="ARBA" id="ARBA00022908"/>
    </source>
</evidence>
<comment type="caution">
    <text evidence="7">The sequence shown here is derived from an EMBL/GenBank/DDBJ whole genome shotgun (WGS) entry which is preliminary data.</text>
</comment>
<dbReference type="AlphaFoldDB" id="A0A845BN08"/>
<dbReference type="InterPro" id="IPR044068">
    <property type="entry name" value="CB"/>
</dbReference>
<evidence type="ECO:0000256" key="2">
    <source>
        <dbReference type="ARBA" id="ARBA00023125"/>
    </source>
</evidence>